<sequence>MKIVYHCYGGAHASTTAAAIHLGIIPKDRLPHFSDFQRIPYFDRTTSIQHGKLIKVGDDADGNEVFVLGRRNSPRLVIHLITEFLRLNGEDPKDYLFVSCVQLFNPFMVTGGFSSRAMGWVKIGRPMVTFGTIISFPFLVTIVRRTLQSIARDRSK</sequence>
<organism evidence="2 3">
    <name type="scientific">Hydrogenispora ethanolica</name>
    <dbReference type="NCBI Taxonomy" id="1082276"/>
    <lineage>
        <taxon>Bacteria</taxon>
        <taxon>Bacillati</taxon>
        <taxon>Bacillota</taxon>
        <taxon>Hydrogenispora</taxon>
    </lineage>
</organism>
<dbReference type="Proteomes" id="UP000295008">
    <property type="component" value="Unassembled WGS sequence"/>
</dbReference>
<dbReference type="RefSeq" id="WP_165907949.1">
    <property type="nucleotide sequence ID" value="NZ_SLUN01000012.1"/>
</dbReference>
<dbReference type="EMBL" id="SLUN01000012">
    <property type="protein sequence ID" value="TCL69341.1"/>
    <property type="molecule type" value="Genomic_DNA"/>
</dbReference>
<gene>
    <name evidence="2" type="ORF">EDC14_101238</name>
</gene>
<keyword evidence="1" id="KW-0472">Membrane</keyword>
<dbReference type="Pfam" id="PF11385">
    <property type="entry name" value="DUF3189"/>
    <property type="match status" value="1"/>
</dbReference>
<dbReference type="InterPro" id="IPR021525">
    <property type="entry name" value="DUF3189"/>
</dbReference>
<keyword evidence="1" id="KW-0812">Transmembrane</keyword>
<protein>
    <submittedName>
        <fullName evidence="2">Uncharacterized protein DUF3189</fullName>
    </submittedName>
</protein>
<comment type="caution">
    <text evidence="2">The sequence shown here is derived from an EMBL/GenBank/DDBJ whole genome shotgun (WGS) entry which is preliminary data.</text>
</comment>
<keyword evidence="1" id="KW-1133">Transmembrane helix</keyword>
<evidence type="ECO:0000313" key="3">
    <source>
        <dbReference type="Proteomes" id="UP000295008"/>
    </source>
</evidence>
<evidence type="ECO:0000256" key="1">
    <source>
        <dbReference type="SAM" id="Phobius"/>
    </source>
</evidence>
<name>A0A4R1RS92_HYDET</name>
<proteinExistence type="predicted"/>
<accession>A0A4R1RS92</accession>
<dbReference type="AlphaFoldDB" id="A0A4R1RS92"/>
<keyword evidence="3" id="KW-1185">Reference proteome</keyword>
<evidence type="ECO:0000313" key="2">
    <source>
        <dbReference type="EMBL" id="TCL69341.1"/>
    </source>
</evidence>
<reference evidence="2 3" key="1">
    <citation type="submission" date="2019-03" db="EMBL/GenBank/DDBJ databases">
        <title>Genomic Encyclopedia of Type Strains, Phase IV (KMG-IV): sequencing the most valuable type-strain genomes for metagenomic binning, comparative biology and taxonomic classification.</title>
        <authorList>
            <person name="Goeker M."/>
        </authorList>
    </citation>
    <scope>NUCLEOTIDE SEQUENCE [LARGE SCALE GENOMIC DNA]</scope>
    <source>
        <strain evidence="2 3">LX-B</strain>
    </source>
</reference>
<feature type="transmembrane region" description="Helical" evidence="1">
    <location>
        <begin position="127"/>
        <end position="147"/>
    </location>
</feature>